<sequence>MDSSPATNRRILKRNYLKSKHMLAKLNKWNFEFDSSSLIIIDNNTPIQLPDHHECFKSTAKHFHSNYHHKWWSSIRRSSSTSTSLFLLLLMAILIFIICPLPFVNFFANRQNVNDTLLSH</sequence>
<dbReference type="Proteomes" id="UP000790347">
    <property type="component" value="Unassembled WGS sequence"/>
</dbReference>
<keyword evidence="1" id="KW-1133">Transmembrane helix</keyword>
<name>A0A922L0D7_DERFA</name>
<reference evidence="2" key="1">
    <citation type="submission" date="2013-05" db="EMBL/GenBank/DDBJ databases">
        <authorList>
            <person name="Yim A.K.Y."/>
            <person name="Chan T.F."/>
            <person name="Ji K.M."/>
            <person name="Liu X.Y."/>
            <person name="Zhou J.W."/>
            <person name="Li R.Q."/>
            <person name="Yang K.Y."/>
            <person name="Li J."/>
            <person name="Li M."/>
            <person name="Law P.T.W."/>
            <person name="Wu Y.L."/>
            <person name="Cai Z.L."/>
            <person name="Qin H."/>
            <person name="Bao Y."/>
            <person name="Leung R.K.K."/>
            <person name="Ng P.K.S."/>
            <person name="Zou J."/>
            <person name="Zhong X.J."/>
            <person name="Ran P.X."/>
            <person name="Zhong N.S."/>
            <person name="Liu Z.G."/>
            <person name="Tsui S.K.W."/>
        </authorList>
    </citation>
    <scope>NUCLEOTIDE SEQUENCE</scope>
    <source>
        <strain evidence="2">Derf</strain>
        <tissue evidence="2">Whole organism</tissue>
    </source>
</reference>
<proteinExistence type="predicted"/>
<keyword evidence="1" id="KW-0472">Membrane</keyword>
<keyword evidence="3" id="KW-1185">Reference proteome</keyword>
<dbReference type="AlphaFoldDB" id="A0A922L0D7"/>
<evidence type="ECO:0000313" key="2">
    <source>
        <dbReference type="EMBL" id="KAH9506678.1"/>
    </source>
</evidence>
<accession>A0A922L0D7</accession>
<evidence type="ECO:0000256" key="1">
    <source>
        <dbReference type="SAM" id="Phobius"/>
    </source>
</evidence>
<dbReference type="EMBL" id="ASGP02000005">
    <property type="protein sequence ID" value="KAH9506678.1"/>
    <property type="molecule type" value="Genomic_DNA"/>
</dbReference>
<keyword evidence="1" id="KW-0812">Transmembrane</keyword>
<gene>
    <name evidence="2" type="ORF">DERF_011397</name>
</gene>
<organism evidence="2 3">
    <name type="scientific">Dermatophagoides farinae</name>
    <name type="common">American house dust mite</name>
    <dbReference type="NCBI Taxonomy" id="6954"/>
    <lineage>
        <taxon>Eukaryota</taxon>
        <taxon>Metazoa</taxon>
        <taxon>Ecdysozoa</taxon>
        <taxon>Arthropoda</taxon>
        <taxon>Chelicerata</taxon>
        <taxon>Arachnida</taxon>
        <taxon>Acari</taxon>
        <taxon>Acariformes</taxon>
        <taxon>Sarcoptiformes</taxon>
        <taxon>Astigmata</taxon>
        <taxon>Psoroptidia</taxon>
        <taxon>Analgoidea</taxon>
        <taxon>Pyroglyphidae</taxon>
        <taxon>Dermatophagoidinae</taxon>
        <taxon>Dermatophagoides</taxon>
    </lineage>
</organism>
<feature type="transmembrane region" description="Helical" evidence="1">
    <location>
        <begin position="85"/>
        <end position="108"/>
    </location>
</feature>
<evidence type="ECO:0000313" key="3">
    <source>
        <dbReference type="Proteomes" id="UP000790347"/>
    </source>
</evidence>
<comment type="caution">
    <text evidence="2">The sequence shown here is derived from an EMBL/GenBank/DDBJ whole genome shotgun (WGS) entry which is preliminary data.</text>
</comment>
<protein>
    <submittedName>
        <fullName evidence="2">Uncharacterized protein</fullName>
    </submittedName>
</protein>
<reference evidence="2" key="2">
    <citation type="journal article" date="2022" name="Res Sq">
        <title>Comparative Genomics Reveals Insights into the Divergent Evolution of Astigmatic Mites and Household Pest Adaptations.</title>
        <authorList>
            <person name="Xiong Q."/>
            <person name="Wan A.T.-Y."/>
            <person name="Liu X.-Y."/>
            <person name="Fung C.S.-H."/>
            <person name="Xiao X."/>
            <person name="Malainual N."/>
            <person name="Hou J."/>
            <person name="Wang L."/>
            <person name="Wang M."/>
            <person name="Yang K."/>
            <person name="Cui Y."/>
            <person name="Leung E."/>
            <person name="Nong W."/>
            <person name="Shin S.-K."/>
            <person name="Au S."/>
            <person name="Jeong K.Y."/>
            <person name="Chew F.T."/>
            <person name="Hui J."/>
            <person name="Leung T.F."/>
            <person name="Tungtrongchitr A."/>
            <person name="Zhong N."/>
            <person name="Liu Z."/>
            <person name="Tsui S."/>
        </authorList>
    </citation>
    <scope>NUCLEOTIDE SEQUENCE</scope>
    <source>
        <strain evidence="2">Derf</strain>
        <tissue evidence="2">Whole organism</tissue>
    </source>
</reference>